<keyword evidence="5 6" id="KW-0472">Membrane</keyword>
<keyword evidence="4 6" id="KW-1133">Transmembrane helix</keyword>
<sequence length="110" mass="10969">MAPPGSAHPVLGLGLLTIIGGTVGFARKGSKASLIAGVGFGGLLIGSGVLISGEHQYEGHVLASVTSGVMGLGMGQRFLKSGKFMPSGLIAVLGAGSCAFNVMKAMEWKP</sequence>
<evidence type="ECO:0000256" key="4">
    <source>
        <dbReference type="ARBA" id="ARBA00022989"/>
    </source>
</evidence>
<accession>A0A7S0FT96</accession>
<comment type="similarity">
    <text evidence="2">Belongs to the TMEM14 family.</text>
</comment>
<gene>
    <name evidence="7" type="ORF">MPOL1434_LOCUS10103</name>
</gene>
<dbReference type="InterPro" id="IPR044890">
    <property type="entry name" value="TMEM14_sf"/>
</dbReference>
<feature type="transmembrane region" description="Helical" evidence="6">
    <location>
        <begin position="84"/>
        <end position="103"/>
    </location>
</feature>
<dbReference type="AlphaFoldDB" id="A0A7S0FT96"/>
<reference evidence="7" key="1">
    <citation type="submission" date="2021-01" db="EMBL/GenBank/DDBJ databases">
        <authorList>
            <person name="Corre E."/>
            <person name="Pelletier E."/>
            <person name="Niang G."/>
            <person name="Scheremetjew M."/>
            <person name="Finn R."/>
            <person name="Kale V."/>
            <person name="Holt S."/>
            <person name="Cochrane G."/>
            <person name="Meng A."/>
            <person name="Brown T."/>
            <person name="Cohen L."/>
        </authorList>
    </citation>
    <scope>NUCLEOTIDE SEQUENCE</scope>
    <source>
        <strain evidence="7">CCMP3303</strain>
    </source>
</reference>
<evidence type="ECO:0000256" key="3">
    <source>
        <dbReference type="ARBA" id="ARBA00022692"/>
    </source>
</evidence>
<evidence type="ECO:0000313" key="7">
    <source>
        <dbReference type="EMBL" id="CAD8378580.1"/>
    </source>
</evidence>
<dbReference type="GO" id="GO:0016020">
    <property type="term" value="C:membrane"/>
    <property type="evidence" value="ECO:0007669"/>
    <property type="project" value="UniProtKB-SubCell"/>
</dbReference>
<evidence type="ECO:0000256" key="1">
    <source>
        <dbReference type="ARBA" id="ARBA00004370"/>
    </source>
</evidence>
<comment type="subcellular location">
    <subcellularLocation>
        <location evidence="1">Membrane</location>
    </subcellularLocation>
</comment>
<dbReference type="InterPro" id="IPR005349">
    <property type="entry name" value="TMEM14"/>
</dbReference>
<proteinExistence type="inferred from homology"/>
<feature type="transmembrane region" description="Helical" evidence="6">
    <location>
        <begin position="6"/>
        <end position="26"/>
    </location>
</feature>
<organism evidence="7">
    <name type="scientific">Minutocellus polymorphus</name>
    <dbReference type="NCBI Taxonomy" id="265543"/>
    <lineage>
        <taxon>Eukaryota</taxon>
        <taxon>Sar</taxon>
        <taxon>Stramenopiles</taxon>
        <taxon>Ochrophyta</taxon>
        <taxon>Bacillariophyta</taxon>
        <taxon>Mediophyceae</taxon>
        <taxon>Cymatosirophycidae</taxon>
        <taxon>Cymatosirales</taxon>
        <taxon>Cymatosiraceae</taxon>
        <taxon>Minutocellus</taxon>
    </lineage>
</organism>
<dbReference type="Gene3D" id="1.10.10.1740">
    <property type="entry name" value="Transmembrane protein 14-like"/>
    <property type="match status" value="1"/>
</dbReference>
<name>A0A7S0FT96_9STRA</name>
<evidence type="ECO:0008006" key="8">
    <source>
        <dbReference type="Google" id="ProtNLM"/>
    </source>
</evidence>
<keyword evidence="3 6" id="KW-0812">Transmembrane</keyword>
<dbReference type="PANTHER" id="PTHR12668">
    <property type="entry name" value="TRANSMEMBRANE PROTEIN 14, 15"/>
    <property type="match status" value="1"/>
</dbReference>
<dbReference type="EMBL" id="HBEJ01017314">
    <property type="protein sequence ID" value="CAD8378580.1"/>
    <property type="molecule type" value="Transcribed_RNA"/>
</dbReference>
<evidence type="ECO:0000256" key="5">
    <source>
        <dbReference type="ARBA" id="ARBA00023136"/>
    </source>
</evidence>
<evidence type="ECO:0000256" key="2">
    <source>
        <dbReference type="ARBA" id="ARBA00007590"/>
    </source>
</evidence>
<protein>
    <recommendedName>
        <fullName evidence="8">Transmembrane protein 14C</fullName>
    </recommendedName>
</protein>
<dbReference type="Pfam" id="PF03647">
    <property type="entry name" value="Tmemb_14"/>
    <property type="match status" value="1"/>
</dbReference>
<evidence type="ECO:0000256" key="6">
    <source>
        <dbReference type="SAM" id="Phobius"/>
    </source>
</evidence>
<feature type="transmembrane region" description="Helical" evidence="6">
    <location>
        <begin position="33"/>
        <end position="52"/>
    </location>
</feature>